<dbReference type="AlphaFoldDB" id="N9T9Y5"/>
<dbReference type="InterPro" id="IPR036388">
    <property type="entry name" value="WH-like_DNA-bd_sf"/>
</dbReference>
<protein>
    <recommendedName>
        <fullName evidence="4">HTH luxR-type domain-containing protein</fullName>
    </recommendedName>
</protein>
<sequence length="231" mass="26024">MIPPSRIIKQVQQIELAKSHEEQLFMILKTYMSLFPMMNATLSRYSAFGFLGEGIISMEGERLEYISEIRDDIRSIPIIYQAIQERKAHFCQGIDFLKMVSSRYQIASNIQAITVTPICNGSAVLGFICSTKFSDDTQLNPTLLHALTQFGHLVGQYMAGGTALQLKNRLSKRELEVMKRVSLGERSKEIADALDISELTINQYIQSSVKKLLAHNRTHAVSILLREGVLT</sequence>
<evidence type="ECO:0000259" key="4">
    <source>
        <dbReference type="PROSITE" id="PS50043"/>
    </source>
</evidence>
<dbReference type="SMART" id="SM00421">
    <property type="entry name" value="HTH_LUXR"/>
    <property type="match status" value="1"/>
</dbReference>
<dbReference type="HOGENOM" id="CLU_104204_0_0_6"/>
<dbReference type="GO" id="GO:0006355">
    <property type="term" value="P:regulation of DNA-templated transcription"/>
    <property type="evidence" value="ECO:0007669"/>
    <property type="project" value="InterPro"/>
</dbReference>
<dbReference type="PROSITE" id="PS00622">
    <property type="entry name" value="HTH_LUXR_1"/>
    <property type="match status" value="1"/>
</dbReference>
<accession>N9T9Y5</accession>
<keyword evidence="6" id="KW-1185">Reference proteome</keyword>
<dbReference type="SUPFAM" id="SSF55781">
    <property type="entry name" value="GAF domain-like"/>
    <property type="match status" value="1"/>
</dbReference>
<dbReference type="SUPFAM" id="SSF46894">
    <property type="entry name" value="C-terminal effector domain of the bipartite response regulators"/>
    <property type="match status" value="1"/>
</dbReference>
<dbReference type="GO" id="GO:0003677">
    <property type="term" value="F:DNA binding"/>
    <property type="evidence" value="ECO:0007669"/>
    <property type="project" value="UniProtKB-KW"/>
</dbReference>
<dbReference type="InterPro" id="IPR016032">
    <property type="entry name" value="Sig_transdc_resp-reg_C-effctor"/>
</dbReference>
<dbReference type="Gene3D" id="1.10.10.10">
    <property type="entry name" value="Winged helix-like DNA-binding domain superfamily/Winged helix DNA-binding domain"/>
    <property type="match status" value="1"/>
</dbReference>
<evidence type="ECO:0000313" key="5">
    <source>
        <dbReference type="EMBL" id="ENX60275.1"/>
    </source>
</evidence>
<dbReference type="PANTHER" id="PTHR44688">
    <property type="entry name" value="DNA-BINDING TRANSCRIPTIONAL ACTIVATOR DEVR_DOSR"/>
    <property type="match status" value="1"/>
</dbReference>
<dbReference type="Pfam" id="PF00196">
    <property type="entry name" value="GerE"/>
    <property type="match status" value="1"/>
</dbReference>
<keyword evidence="1" id="KW-0805">Transcription regulation</keyword>
<dbReference type="PATRIC" id="fig|1217700.3.peg.775"/>
<evidence type="ECO:0000256" key="2">
    <source>
        <dbReference type="ARBA" id="ARBA00023125"/>
    </source>
</evidence>
<name>N9T9Y5_9GAMM</name>
<proteinExistence type="predicted"/>
<dbReference type="CDD" id="cd06170">
    <property type="entry name" value="LuxR_C_like"/>
    <property type="match status" value="1"/>
</dbReference>
<organism evidence="5 6">
    <name type="scientific">Acinetobacter higginsii</name>
    <dbReference type="NCBI Taxonomy" id="70347"/>
    <lineage>
        <taxon>Bacteria</taxon>
        <taxon>Pseudomonadati</taxon>
        <taxon>Pseudomonadota</taxon>
        <taxon>Gammaproteobacteria</taxon>
        <taxon>Moraxellales</taxon>
        <taxon>Moraxellaceae</taxon>
        <taxon>Acinetobacter</taxon>
    </lineage>
</organism>
<dbReference type="PANTHER" id="PTHR44688:SF16">
    <property type="entry name" value="DNA-BINDING TRANSCRIPTIONAL ACTIVATOR DEVR_DOSR"/>
    <property type="match status" value="1"/>
</dbReference>
<evidence type="ECO:0000313" key="6">
    <source>
        <dbReference type="Proteomes" id="UP000013084"/>
    </source>
</evidence>
<evidence type="ECO:0000256" key="1">
    <source>
        <dbReference type="ARBA" id="ARBA00023015"/>
    </source>
</evidence>
<keyword evidence="3" id="KW-0804">Transcription</keyword>
<dbReference type="PROSITE" id="PS50043">
    <property type="entry name" value="HTH_LUXR_2"/>
    <property type="match status" value="1"/>
</dbReference>
<dbReference type="EMBL" id="APRN01000033">
    <property type="protein sequence ID" value="ENX60275.1"/>
    <property type="molecule type" value="Genomic_DNA"/>
</dbReference>
<dbReference type="RefSeq" id="WP_005201225.1">
    <property type="nucleotide sequence ID" value="NZ_JAKZGF010000002.1"/>
</dbReference>
<dbReference type="InterPro" id="IPR000792">
    <property type="entry name" value="Tscrpt_reg_LuxR_C"/>
</dbReference>
<comment type="caution">
    <text evidence="5">The sequence shown here is derived from an EMBL/GenBank/DDBJ whole genome shotgun (WGS) entry which is preliminary data.</text>
</comment>
<reference evidence="5 6" key="1">
    <citation type="submission" date="2013-02" db="EMBL/GenBank/DDBJ databases">
        <title>The Genome Sequence of Acinetobacter sp. CIP 70.18.</title>
        <authorList>
            <consortium name="The Broad Institute Genome Sequencing Platform"/>
            <consortium name="The Broad Institute Genome Sequencing Center for Infectious Disease"/>
            <person name="Cerqueira G."/>
            <person name="Feldgarden M."/>
            <person name="Courvalin P."/>
            <person name="Perichon B."/>
            <person name="Grillot-Courvalin C."/>
            <person name="Clermont D."/>
            <person name="Rocha E."/>
            <person name="Yoon E.-J."/>
            <person name="Nemec A."/>
            <person name="Walker B."/>
            <person name="Young S.K."/>
            <person name="Zeng Q."/>
            <person name="Gargeya S."/>
            <person name="Fitzgerald M."/>
            <person name="Haas B."/>
            <person name="Abouelleil A."/>
            <person name="Alvarado L."/>
            <person name="Arachchi H.M."/>
            <person name="Berlin A.M."/>
            <person name="Chapman S.B."/>
            <person name="Dewar J."/>
            <person name="Goldberg J."/>
            <person name="Griggs A."/>
            <person name="Gujja S."/>
            <person name="Hansen M."/>
            <person name="Howarth C."/>
            <person name="Imamovic A."/>
            <person name="Larimer J."/>
            <person name="McCowan C."/>
            <person name="Murphy C."/>
            <person name="Neiman D."/>
            <person name="Pearson M."/>
            <person name="Priest M."/>
            <person name="Roberts A."/>
            <person name="Saif S."/>
            <person name="Shea T."/>
            <person name="Sisk P."/>
            <person name="Sykes S."/>
            <person name="Wortman J."/>
            <person name="Nusbaum C."/>
            <person name="Birren B."/>
        </authorList>
    </citation>
    <scope>NUCLEOTIDE SEQUENCE [LARGE SCALE GENOMIC DNA]</scope>
    <source>
        <strain evidence="5 6">CIP 70.18</strain>
    </source>
</reference>
<evidence type="ECO:0000256" key="3">
    <source>
        <dbReference type="ARBA" id="ARBA00023163"/>
    </source>
</evidence>
<keyword evidence="2" id="KW-0238">DNA-binding</keyword>
<gene>
    <name evidence="5" type="ORF">F902_00815</name>
</gene>
<dbReference type="PRINTS" id="PR00038">
    <property type="entry name" value="HTHLUXR"/>
</dbReference>
<feature type="domain" description="HTH luxR-type" evidence="4">
    <location>
        <begin position="163"/>
        <end position="228"/>
    </location>
</feature>
<dbReference type="Proteomes" id="UP000013084">
    <property type="component" value="Unassembled WGS sequence"/>
</dbReference>